<protein>
    <submittedName>
        <fullName evidence="1">Uncharacterized protein</fullName>
    </submittedName>
</protein>
<reference evidence="1" key="1">
    <citation type="submission" date="2021-02" db="EMBL/GenBank/DDBJ databases">
        <authorList>
            <person name="Nowell W R."/>
        </authorList>
    </citation>
    <scope>NUCLEOTIDE SEQUENCE</scope>
</reference>
<proteinExistence type="predicted"/>
<evidence type="ECO:0000313" key="2">
    <source>
        <dbReference type="Proteomes" id="UP000663874"/>
    </source>
</evidence>
<comment type="caution">
    <text evidence="1">The sequence shown here is derived from an EMBL/GenBank/DDBJ whole genome shotgun (WGS) entry which is preliminary data.</text>
</comment>
<evidence type="ECO:0000313" key="1">
    <source>
        <dbReference type="EMBL" id="CAF4399573.1"/>
    </source>
</evidence>
<name>A0A820P9E3_9BILA</name>
<feature type="non-terminal residue" evidence="1">
    <location>
        <position position="1"/>
    </location>
</feature>
<organism evidence="1 2">
    <name type="scientific">Rotaria sordida</name>
    <dbReference type="NCBI Taxonomy" id="392033"/>
    <lineage>
        <taxon>Eukaryota</taxon>
        <taxon>Metazoa</taxon>
        <taxon>Spiralia</taxon>
        <taxon>Gnathifera</taxon>
        <taxon>Rotifera</taxon>
        <taxon>Eurotatoria</taxon>
        <taxon>Bdelloidea</taxon>
        <taxon>Philodinida</taxon>
        <taxon>Philodinidae</taxon>
        <taxon>Rotaria</taxon>
    </lineage>
</organism>
<sequence length="54" mass="6454">LFYIYFVTSYEVSYSLKNIVVKRFYHINGILPLPRTPNNLVHIQRSITKMPLVR</sequence>
<dbReference type="Proteomes" id="UP000663874">
    <property type="component" value="Unassembled WGS sequence"/>
</dbReference>
<accession>A0A820P9E3</accession>
<dbReference type="AlphaFoldDB" id="A0A820P9E3"/>
<dbReference type="EMBL" id="CAJOBE010065405">
    <property type="protein sequence ID" value="CAF4399573.1"/>
    <property type="molecule type" value="Genomic_DNA"/>
</dbReference>
<gene>
    <name evidence="1" type="ORF">FNK824_LOCUS43901</name>
</gene>